<dbReference type="VEuPathDB" id="ToxoDB:CSUI_002049"/>
<feature type="transmembrane region" description="Helical" evidence="2">
    <location>
        <begin position="1315"/>
        <end position="1333"/>
    </location>
</feature>
<protein>
    <submittedName>
        <fullName evidence="3">Inositol phospholipid synthesis protein scs3p</fullName>
    </submittedName>
</protein>
<feature type="region of interest" description="Disordered" evidence="1">
    <location>
        <begin position="248"/>
        <end position="276"/>
    </location>
</feature>
<dbReference type="Proteomes" id="UP000221165">
    <property type="component" value="Unassembled WGS sequence"/>
</dbReference>
<evidence type="ECO:0000313" key="3">
    <source>
        <dbReference type="EMBL" id="PHJ24094.1"/>
    </source>
</evidence>
<feature type="compositionally biased region" description="Polar residues" evidence="1">
    <location>
        <begin position="43"/>
        <end position="54"/>
    </location>
</feature>
<feature type="region of interest" description="Disordered" evidence="1">
    <location>
        <begin position="1707"/>
        <end position="1738"/>
    </location>
</feature>
<reference evidence="3 4" key="1">
    <citation type="journal article" date="2017" name="Int. J. Parasitol.">
        <title>The genome of the protozoan parasite Cystoisospora suis and a reverse vaccinology approach to identify vaccine candidates.</title>
        <authorList>
            <person name="Palmieri N."/>
            <person name="Shrestha A."/>
            <person name="Ruttkowski B."/>
            <person name="Beck T."/>
            <person name="Vogl C."/>
            <person name="Tomley F."/>
            <person name="Blake D.P."/>
            <person name="Joachim A."/>
        </authorList>
    </citation>
    <scope>NUCLEOTIDE SEQUENCE [LARGE SCALE GENOMIC DNA]</scope>
    <source>
        <strain evidence="3 4">Wien I</strain>
    </source>
</reference>
<dbReference type="RefSeq" id="XP_067925768.1">
    <property type="nucleotide sequence ID" value="XM_068062251.1"/>
</dbReference>
<feature type="region of interest" description="Disordered" evidence="1">
    <location>
        <begin position="127"/>
        <end position="164"/>
    </location>
</feature>
<comment type="caution">
    <text evidence="3">The sequence shown here is derived from an EMBL/GenBank/DDBJ whole genome shotgun (WGS) entry which is preliminary data.</text>
</comment>
<evidence type="ECO:0000256" key="1">
    <source>
        <dbReference type="SAM" id="MobiDB-lite"/>
    </source>
</evidence>
<name>A0A2C6LAG5_9APIC</name>
<feature type="compositionally biased region" description="Basic and acidic residues" evidence="1">
    <location>
        <begin position="1405"/>
        <end position="1418"/>
    </location>
</feature>
<feature type="transmembrane region" description="Helical" evidence="2">
    <location>
        <begin position="1537"/>
        <end position="1558"/>
    </location>
</feature>
<feature type="region of interest" description="Disordered" evidence="1">
    <location>
        <begin position="743"/>
        <end position="775"/>
    </location>
</feature>
<feature type="region of interest" description="Disordered" evidence="1">
    <location>
        <begin position="1"/>
        <end position="97"/>
    </location>
</feature>
<feature type="compositionally biased region" description="Acidic residues" evidence="1">
    <location>
        <begin position="1722"/>
        <end position="1732"/>
    </location>
</feature>
<feature type="region of interest" description="Disordered" evidence="1">
    <location>
        <begin position="559"/>
        <end position="597"/>
    </location>
</feature>
<keyword evidence="2" id="KW-1133">Transmembrane helix</keyword>
<gene>
    <name evidence="3" type="ORF">CSUI_002049</name>
</gene>
<feature type="region of interest" description="Disordered" evidence="1">
    <location>
        <begin position="406"/>
        <end position="428"/>
    </location>
</feature>
<feature type="transmembrane region" description="Helical" evidence="2">
    <location>
        <begin position="1281"/>
        <end position="1303"/>
    </location>
</feature>
<feature type="compositionally biased region" description="Basic and acidic residues" evidence="1">
    <location>
        <begin position="746"/>
        <end position="767"/>
    </location>
</feature>
<sequence length="1738" mass="186867">MLGGPVTRRLSPLHPSAEKNKSASFVRASHPACLKSWGRRRSSSPVYSGDQSRYSSEHPLSSCPYRQTDSPVSVASLSSDSLSSSPAPSSLASSPPLPAALDKADSCLTKSDSRGVIFPCIPTIPESSVARGRSSPAPCSRPPGTLPPAMSSSSPPGRPSRTTEGYLTSSQALLGQLQPVSFPSMPSAHPHSESLHGRCRLADLGGSPGEQIPNVSEPVKQHRSGLAPVPLSSATAFQRRSLALHLSPASSLSRDVSPSSLSSSSISSPSSVSGASSYYTRAPASLFGRRAHREAPAEYPSSSRLDSDLVRGMRRDVSVPSALYSSLSPCYFPREGCGAARGGRAVLVSSGCPREQPIKTPSYTGGEECPLFLSGEHEGELRHRKGKDVIRRESLSERFMDATNSLDVDNGRGNHHRSLPVGSVTTPYVSPDAVNPSDIPEDFSSLSVTPSRSELLGASEGAFPSSSTGFPSFILHGVSPPSPPATLPPVEDDESREPEGAVERGGERGLGGWRRFMRYLIAMHARRKVKGRSCGEGEGADLSLEAVDPASPALAYGVAEKQDGSRATPRSSPKTSVPSEADTKLPSGKRSTTSQQPVSSRSFASSFSWGSLMTFPRRLSGRCFFYVLLVFLVFLLFTVLLFGTLHHKQKIYRLRPKQTAELQRQTLQRLYWELFGCGSETAGGSGDDTNSNVLSLSGLRPQDSPKYHQQLFGPTRLSLSQAHISLASFRNVCKLMESLDPSIGDSHTHEDQHEVLQENTGDGDRSVSKRKATQNSSVDASADAVAAWIVSRLLQPCSFCQGGDKHAEHCVCSSRKNEAFSSLHSQCSSGCCCSWPPSFVSPACRAVSSSANLSDVYASCSIQSSRVSLDLLSGWCVDTGVSRVDSADHQGNGGVLSRGSSSLSCASVNEDGSKTRCPASSSVLPGTAHVSTDLLQAEPPSCVPSQAFNFFSPSPFPRNLLLFFFHEYGLPTSFLDPDRPLLVCTEADDPVRRLLVSLSPLSWLRQLVSSSFSFLSSTFFERTERPTIFTSVPDEQQGSKGALRDGHSRDNMNSSLIPLFDVSFAELMQRCNRNKSSSSPGSHPLPDCSWLDFEAILLSLLASSHGRHSGVMSGRTSSSASAFLSSASLRFSLPSNLKNLAGSSKRAVAYIDALRVAFGGLLPYYFLQSFDRHLQKAIGNPAEEDISSLSTSASFSSQASNPLSVSAPPHDSFSDGNQPLLSSAPSFQSPSSFSYDDSRSFTGAPWSTSLPSLLPPSSLVFDFGVFSTPCYPFSRFLHRRLLSWGGLQMHLILFAGWTHSLFASEPLTLVHVPRALFLAVISAYRGAILYEAVNWIEGWLWTKAGASPTCPETVMHRGENTKMTGYKDSRSQLSEQLGGRRCMRAGGKAVSGEGEADACGTGDSGGKEEGENNKDGDRWTMGVRIGLQAGDDGTQNAEGGEDDGSREEEKSEESGGGGGCWWRRRDFSDHVVLYVMAILFMAVEVSAARSSHCPPSLASSAICTPHRREEMTGTMDYTTPLGFIRSLSFHLWPSPGLVYTVVFLYYGFLVACCLHMAYYTALFFHSPEEVWMGFVGGVLFLVLPVVLLVEVLERPSLQRIGIGSGEKKAAERAAALATDSPEIGPGRTAEDDTPQAFSITQAADEAEKPFEHIGTIASEISDGAGEGEALVEMKSWDVRTPDGVTPRESVVKAFMRHLLDAFPRRRSRTGILKTESAVMDGELSDQGEEEEEEKPKKA</sequence>
<keyword evidence="2" id="KW-0472">Membrane</keyword>
<feature type="region of interest" description="Disordered" evidence="1">
    <location>
        <begin position="1385"/>
        <end position="1457"/>
    </location>
</feature>
<feature type="transmembrane region" description="Helical" evidence="2">
    <location>
        <begin position="1471"/>
        <end position="1488"/>
    </location>
</feature>
<organism evidence="3 4">
    <name type="scientific">Cystoisospora suis</name>
    <dbReference type="NCBI Taxonomy" id="483139"/>
    <lineage>
        <taxon>Eukaryota</taxon>
        <taxon>Sar</taxon>
        <taxon>Alveolata</taxon>
        <taxon>Apicomplexa</taxon>
        <taxon>Conoidasida</taxon>
        <taxon>Coccidia</taxon>
        <taxon>Eucoccidiorida</taxon>
        <taxon>Eimeriorina</taxon>
        <taxon>Sarcocystidae</taxon>
        <taxon>Cystoisospora</taxon>
    </lineage>
</organism>
<evidence type="ECO:0000256" key="2">
    <source>
        <dbReference type="SAM" id="Phobius"/>
    </source>
</evidence>
<dbReference type="GeneID" id="94425462"/>
<feature type="region of interest" description="Disordered" evidence="1">
    <location>
        <begin position="180"/>
        <end position="227"/>
    </location>
</feature>
<feature type="compositionally biased region" description="Low complexity" evidence="1">
    <location>
        <begin position="69"/>
        <end position="94"/>
    </location>
</feature>
<keyword evidence="2" id="KW-0812">Transmembrane</keyword>
<evidence type="ECO:0000313" key="4">
    <source>
        <dbReference type="Proteomes" id="UP000221165"/>
    </source>
</evidence>
<keyword evidence="4" id="KW-1185">Reference proteome</keyword>
<feature type="region of interest" description="Disordered" evidence="1">
    <location>
        <begin position="474"/>
        <end position="508"/>
    </location>
</feature>
<accession>A0A2C6LAG5</accession>
<feature type="compositionally biased region" description="Polar residues" evidence="1">
    <location>
        <begin position="568"/>
        <end position="578"/>
    </location>
</feature>
<proteinExistence type="predicted"/>
<feature type="transmembrane region" description="Helical" evidence="2">
    <location>
        <begin position="1570"/>
        <end position="1589"/>
    </location>
</feature>
<feature type="compositionally biased region" description="Basic and acidic residues" evidence="1">
    <location>
        <begin position="497"/>
        <end position="507"/>
    </location>
</feature>
<feature type="transmembrane region" description="Helical" evidence="2">
    <location>
        <begin position="624"/>
        <end position="645"/>
    </location>
</feature>
<dbReference type="EMBL" id="MIGC01000853">
    <property type="protein sequence ID" value="PHJ24094.1"/>
    <property type="molecule type" value="Genomic_DNA"/>
</dbReference>
<dbReference type="OrthoDB" id="332130at2759"/>